<dbReference type="GO" id="GO:0034456">
    <property type="term" value="C:UTP-C complex"/>
    <property type="evidence" value="ECO:0007669"/>
    <property type="project" value="TreeGrafter"/>
</dbReference>
<dbReference type="InterPro" id="IPR040447">
    <property type="entry name" value="RRM_Rrp7"/>
</dbReference>
<dbReference type="InterPro" id="IPR000504">
    <property type="entry name" value="RRM_dom"/>
</dbReference>
<gene>
    <name evidence="4" type="ORF">BSL78_08150</name>
</gene>
<dbReference type="InterPro" id="IPR040446">
    <property type="entry name" value="RRP7"/>
</dbReference>
<evidence type="ECO:0000259" key="3">
    <source>
        <dbReference type="PROSITE" id="PS50102"/>
    </source>
</evidence>
<dbReference type="Pfam" id="PF17799">
    <property type="entry name" value="RRM_Rrp7"/>
    <property type="match status" value="1"/>
</dbReference>
<dbReference type="PANTHER" id="PTHR13191">
    <property type="entry name" value="RIBOSOMAL RNA PROCESSING PROTEIN 7-RELATED"/>
    <property type="match status" value="1"/>
</dbReference>
<comment type="caution">
    <text evidence="4">The sequence shown here is derived from an EMBL/GenBank/DDBJ whole genome shotgun (WGS) entry which is preliminary data.</text>
</comment>
<dbReference type="Proteomes" id="UP000230750">
    <property type="component" value="Unassembled WGS sequence"/>
</dbReference>
<evidence type="ECO:0000313" key="5">
    <source>
        <dbReference type="Proteomes" id="UP000230750"/>
    </source>
</evidence>
<dbReference type="PROSITE" id="PS50102">
    <property type="entry name" value="RRM"/>
    <property type="match status" value="1"/>
</dbReference>
<dbReference type="GO" id="GO:0032545">
    <property type="term" value="C:CURI complex"/>
    <property type="evidence" value="ECO:0007669"/>
    <property type="project" value="TreeGrafter"/>
</dbReference>
<dbReference type="EMBL" id="MRZV01000229">
    <property type="protein sequence ID" value="PIK54941.1"/>
    <property type="molecule type" value="Genomic_DNA"/>
</dbReference>
<dbReference type="GO" id="GO:0000028">
    <property type="term" value="P:ribosomal small subunit assembly"/>
    <property type="evidence" value="ECO:0007669"/>
    <property type="project" value="TreeGrafter"/>
</dbReference>
<dbReference type="GO" id="GO:0003723">
    <property type="term" value="F:RNA binding"/>
    <property type="evidence" value="ECO:0007669"/>
    <property type="project" value="UniProtKB-UniRule"/>
</dbReference>
<sequence>MTGEPNSRKFHAIEVRFSKDRQVAQYLFYRKHISKEEDAKKPSDRTLFVANVPPYCNEECLQRLFGSYGKIESLHREEMSVLVAKETELTKQEKPGVNQVYSVAFIVFANFKILEDVIKKLMKVEKLEADTSTYKTGIATSCNKSFRHDQLLLFQMFSNLSFSLRMVLRLCSKQTRPEKLQTSVDTFMKEYDKEKEKKAELAKEQEGVPDEDGWITVTKKTKKKVVQRTEKNNNG</sequence>
<evidence type="ECO:0000313" key="4">
    <source>
        <dbReference type="EMBL" id="PIK54941.1"/>
    </source>
</evidence>
<dbReference type="SUPFAM" id="SSF54928">
    <property type="entry name" value="RNA-binding domain, RBD"/>
    <property type="match status" value="1"/>
</dbReference>
<dbReference type="STRING" id="307972.A0A2G8L3V8"/>
<dbReference type="GO" id="GO:0006364">
    <property type="term" value="P:rRNA processing"/>
    <property type="evidence" value="ECO:0007669"/>
    <property type="project" value="TreeGrafter"/>
</dbReference>
<accession>A0A2G8L3V8</accession>
<proteinExistence type="inferred from homology"/>
<dbReference type="Gene3D" id="3.30.70.330">
    <property type="match status" value="1"/>
</dbReference>
<evidence type="ECO:0000256" key="1">
    <source>
        <dbReference type="ARBA" id="ARBA00006110"/>
    </source>
</evidence>
<dbReference type="Pfam" id="PF12923">
    <property type="entry name" value="RRP7"/>
    <property type="match status" value="1"/>
</dbReference>
<dbReference type="AlphaFoldDB" id="A0A2G8L3V8"/>
<keyword evidence="2" id="KW-0694">RNA-binding</keyword>
<evidence type="ECO:0000256" key="2">
    <source>
        <dbReference type="PROSITE-ProRule" id="PRU00176"/>
    </source>
</evidence>
<name>A0A2G8L3V8_STIJA</name>
<feature type="domain" description="RRM" evidence="3">
    <location>
        <begin position="45"/>
        <end position="129"/>
    </location>
</feature>
<reference evidence="4 5" key="1">
    <citation type="journal article" date="2017" name="PLoS Biol.">
        <title>The sea cucumber genome provides insights into morphological evolution and visceral regeneration.</title>
        <authorList>
            <person name="Zhang X."/>
            <person name="Sun L."/>
            <person name="Yuan J."/>
            <person name="Sun Y."/>
            <person name="Gao Y."/>
            <person name="Zhang L."/>
            <person name="Li S."/>
            <person name="Dai H."/>
            <person name="Hamel J.F."/>
            <person name="Liu C."/>
            <person name="Yu Y."/>
            <person name="Liu S."/>
            <person name="Lin W."/>
            <person name="Guo K."/>
            <person name="Jin S."/>
            <person name="Xu P."/>
            <person name="Storey K.B."/>
            <person name="Huan P."/>
            <person name="Zhang T."/>
            <person name="Zhou Y."/>
            <person name="Zhang J."/>
            <person name="Lin C."/>
            <person name="Li X."/>
            <person name="Xing L."/>
            <person name="Huo D."/>
            <person name="Sun M."/>
            <person name="Wang L."/>
            <person name="Mercier A."/>
            <person name="Li F."/>
            <person name="Yang H."/>
            <person name="Xiang J."/>
        </authorList>
    </citation>
    <scope>NUCLEOTIDE SEQUENCE [LARGE SCALE GENOMIC DNA]</scope>
    <source>
        <strain evidence="4">Shaxun</strain>
        <tissue evidence="4">Muscle</tissue>
    </source>
</reference>
<organism evidence="4 5">
    <name type="scientific">Stichopus japonicus</name>
    <name type="common">Sea cucumber</name>
    <dbReference type="NCBI Taxonomy" id="307972"/>
    <lineage>
        <taxon>Eukaryota</taxon>
        <taxon>Metazoa</taxon>
        <taxon>Echinodermata</taxon>
        <taxon>Eleutherozoa</taxon>
        <taxon>Echinozoa</taxon>
        <taxon>Holothuroidea</taxon>
        <taxon>Aspidochirotacea</taxon>
        <taxon>Aspidochirotida</taxon>
        <taxon>Stichopodidae</taxon>
        <taxon>Apostichopus</taxon>
    </lineage>
</organism>
<dbReference type="InterPro" id="IPR035979">
    <property type="entry name" value="RBD_domain_sf"/>
</dbReference>
<dbReference type="InterPro" id="IPR012677">
    <property type="entry name" value="Nucleotide-bd_a/b_plait_sf"/>
</dbReference>
<dbReference type="OrthoDB" id="5390at2759"/>
<protein>
    <submittedName>
        <fullName evidence="4">Putative ribosomal RNA-processing protein 7-like A</fullName>
    </submittedName>
</protein>
<dbReference type="InterPro" id="IPR024326">
    <property type="entry name" value="RRP7_C"/>
</dbReference>
<comment type="similarity">
    <text evidence="1">Belongs to the RRP7 family.</text>
</comment>
<dbReference type="PANTHER" id="PTHR13191:SF0">
    <property type="entry name" value="RIBOSOMAL RNA-PROCESSING PROTEIN 7 HOMOLOG A-RELATED"/>
    <property type="match status" value="1"/>
</dbReference>
<keyword evidence="5" id="KW-1185">Reference proteome</keyword>